<evidence type="ECO:0000313" key="3">
    <source>
        <dbReference type="Proteomes" id="UP001202328"/>
    </source>
</evidence>
<accession>A0AAD4XPG1</accession>
<feature type="transmembrane region" description="Helical" evidence="1">
    <location>
        <begin position="27"/>
        <end position="54"/>
    </location>
</feature>
<dbReference type="Proteomes" id="UP001202328">
    <property type="component" value="Unassembled WGS sequence"/>
</dbReference>
<keyword evidence="1" id="KW-0472">Membrane</keyword>
<proteinExistence type="predicted"/>
<name>A0AAD4XPG1_9MAGN</name>
<dbReference type="EMBL" id="JAJJMB010007708">
    <property type="protein sequence ID" value="KAI3928612.1"/>
    <property type="molecule type" value="Genomic_DNA"/>
</dbReference>
<comment type="caution">
    <text evidence="2">The sequence shown here is derived from an EMBL/GenBank/DDBJ whole genome shotgun (WGS) entry which is preliminary data.</text>
</comment>
<reference evidence="2" key="1">
    <citation type="submission" date="2022-04" db="EMBL/GenBank/DDBJ databases">
        <title>A functionally conserved STORR gene fusion in Papaver species that diverged 16.8 million years ago.</title>
        <authorList>
            <person name="Catania T."/>
        </authorList>
    </citation>
    <scope>NUCLEOTIDE SEQUENCE</scope>
    <source>
        <strain evidence="2">S-188037</strain>
    </source>
</reference>
<protein>
    <submittedName>
        <fullName evidence="2">Uncharacterized protein</fullName>
    </submittedName>
</protein>
<organism evidence="2 3">
    <name type="scientific">Papaver atlanticum</name>
    <dbReference type="NCBI Taxonomy" id="357466"/>
    <lineage>
        <taxon>Eukaryota</taxon>
        <taxon>Viridiplantae</taxon>
        <taxon>Streptophyta</taxon>
        <taxon>Embryophyta</taxon>
        <taxon>Tracheophyta</taxon>
        <taxon>Spermatophyta</taxon>
        <taxon>Magnoliopsida</taxon>
        <taxon>Ranunculales</taxon>
        <taxon>Papaveraceae</taxon>
        <taxon>Papaveroideae</taxon>
        <taxon>Papaver</taxon>
    </lineage>
</organism>
<evidence type="ECO:0000313" key="2">
    <source>
        <dbReference type="EMBL" id="KAI3928612.1"/>
    </source>
</evidence>
<keyword evidence="1" id="KW-0812">Transmembrane</keyword>
<feature type="transmembrane region" description="Helical" evidence="1">
    <location>
        <begin position="60"/>
        <end position="82"/>
    </location>
</feature>
<keyword evidence="1" id="KW-1133">Transmembrane helix</keyword>
<gene>
    <name evidence="2" type="ORF">MKW98_024213</name>
</gene>
<dbReference type="AlphaFoldDB" id="A0AAD4XPG1"/>
<keyword evidence="3" id="KW-1185">Reference proteome</keyword>
<sequence>MVSVLEPNIYGSADIKKSKQLLQEKKFITGLLVLFYLGAVYEIACIANFVLTLMGNDTNIIVRLLLSSLFVMALAVVNFLGITAQNLKYYQNQVVGEGVRNESVIEMQGFVGNDNRVKGDHLEV</sequence>
<evidence type="ECO:0000256" key="1">
    <source>
        <dbReference type="SAM" id="Phobius"/>
    </source>
</evidence>